<evidence type="ECO:0000313" key="4">
    <source>
        <dbReference type="Proteomes" id="UP001219518"/>
    </source>
</evidence>
<dbReference type="AlphaFoldDB" id="A0AAE1LJJ9"/>
<keyword evidence="4" id="KW-1185">Reference proteome</keyword>
<dbReference type="Pfam" id="PF00665">
    <property type="entry name" value="rve"/>
    <property type="match status" value="1"/>
</dbReference>
<evidence type="ECO:0000256" key="1">
    <source>
        <dbReference type="SAM" id="MobiDB-lite"/>
    </source>
</evidence>
<reference evidence="3" key="2">
    <citation type="journal article" date="2023" name="BMC Genomics">
        <title>Pest status, molecular evolution, and epigenetic factors derived from the genome assembly of Frankliniella fusca, a thysanopteran phytovirus vector.</title>
        <authorList>
            <person name="Catto M.A."/>
            <person name="Labadie P.E."/>
            <person name="Jacobson A.L."/>
            <person name="Kennedy G.G."/>
            <person name="Srinivasan R."/>
            <person name="Hunt B.G."/>
        </authorList>
    </citation>
    <scope>NUCLEOTIDE SEQUENCE</scope>
    <source>
        <strain evidence="3">PL_HMW_Pooled</strain>
    </source>
</reference>
<dbReference type="Gene3D" id="3.30.420.10">
    <property type="entry name" value="Ribonuclease H-like superfamily/Ribonuclease H"/>
    <property type="match status" value="1"/>
</dbReference>
<dbReference type="InterPro" id="IPR012337">
    <property type="entry name" value="RNaseH-like_sf"/>
</dbReference>
<feature type="domain" description="Integrase catalytic" evidence="2">
    <location>
        <begin position="34"/>
        <end position="198"/>
    </location>
</feature>
<evidence type="ECO:0000313" key="3">
    <source>
        <dbReference type="EMBL" id="KAK3920929.1"/>
    </source>
</evidence>
<evidence type="ECO:0000259" key="2">
    <source>
        <dbReference type="PROSITE" id="PS50994"/>
    </source>
</evidence>
<sequence>MKVAIRHYVLRCPKCLAHKPVLLKPSGFMGAQRECSKPWEVVSADLMGYYPTTPSGNRFLLVVTDLFTKYVEIFPIKKAEAKIVTDLLEHKIFLRHGVPRLLLFDNGGQFKCHAMNALVDKYHTNILFNYYYHPQANPTERYNQVIKRLLATYVSEYIKVKNPHRHWDKNLSELQAALNSAVHDVTGFSPHRLVYGTELCLDGRLRELRSPSDPTVPECAGADERIKNLAAIKDLYITVLDRLRKAYEKNAKFYNLRRREVQYAEGQIVYRRNFEKSDAAAYFSKKLAPKFVGPYTIKRRCGTRGYVLEDTEGKEDGPWHVQDLKLSPDAEPEV</sequence>
<dbReference type="PROSITE" id="PS50994">
    <property type="entry name" value="INTEGRASE"/>
    <property type="match status" value="1"/>
</dbReference>
<dbReference type="InterPro" id="IPR001584">
    <property type="entry name" value="Integrase_cat-core"/>
</dbReference>
<accession>A0AAE1LJJ9</accession>
<dbReference type="InterPro" id="IPR036397">
    <property type="entry name" value="RNaseH_sf"/>
</dbReference>
<gene>
    <name evidence="3" type="ORF">KUF71_010166</name>
</gene>
<dbReference type="EMBL" id="JAHWGI010001024">
    <property type="protein sequence ID" value="KAK3920929.1"/>
    <property type="molecule type" value="Genomic_DNA"/>
</dbReference>
<feature type="compositionally biased region" description="Basic and acidic residues" evidence="1">
    <location>
        <begin position="314"/>
        <end position="328"/>
    </location>
</feature>
<proteinExistence type="predicted"/>
<dbReference type="GO" id="GO:0015074">
    <property type="term" value="P:DNA integration"/>
    <property type="evidence" value="ECO:0007669"/>
    <property type="project" value="InterPro"/>
</dbReference>
<reference evidence="3" key="1">
    <citation type="submission" date="2021-07" db="EMBL/GenBank/DDBJ databases">
        <authorList>
            <person name="Catto M.A."/>
            <person name="Jacobson A."/>
            <person name="Kennedy G."/>
            <person name="Labadie P."/>
            <person name="Hunt B.G."/>
            <person name="Srinivasan R."/>
        </authorList>
    </citation>
    <scope>NUCLEOTIDE SEQUENCE</scope>
    <source>
        <strain evidence="3">PL_HMW_Pooled</strain>
        <tissue evidence="3">Head</tissue>
    </source>
</reference>
<dbReference type="Proteomes" id="UP001219518">
    <property type="component" value="Unassembled WGS sequence"/>
</dbReference>
<protein>
    <submittedName>
        <fullName evidence="3">Transposon Tf2-11 polyprotein</fullName>
    </submittedName>
</protein>
<dbReference type="PANTHER" id="PTHR37984">
    <property type="entry name" value="PROTEIN CBG26694"/>
    <property type="match status" value="1"/>
</dbReference>
<name>A0AAE1LJJ9_9NEOP</name>
<dbReference type="InterPro" id="IPR050951">
    <property type="entry name" value="Retrovirus_Pol_polyprotein"/>
</dbReference>
<comment type="caution">
    <text evidence="3">The sequence shown here is derived from an EMBL/GenBank/DDBJ whole genome shotgun (WGS) entry which is preliminary data.</text>
</comment>
<feature type="region of interest" description="Disordered" evidence="1">
    <location>
        <begin position="312"/>
        <end position="334"/>
    </location>
</feature>
<dbReference type="SUPFAM" id="SSF53098">
    <property type="entry name" value="Ribonuclease H-like"/>
    <property type="match status" value="1"/>
</dbReference>
<organism evidence="3 4">
    <name type="scientific">Frankliniella fusca</name>
    <dbReference type="NCBI Taxonomy" id="407009"/>
    <lineage>
        <taxon>Eukaryota</taxon>
        <taxon>Metazoa</taxon>
        <taxon>Ecdysozoa</taxon>
        <taxon>Arthropoda</taxon>
        <taxon>Hexapoda</taxon>
        <taxon>Insecta</taxon>
        <taxon>Pterygota</taxon>
        <taxon>Neoptera</taxon>
        <taxon>Paraneoptera</taxon>
        <taxon>Thysanoptera</taxon>
        <taxon>Terebrantia</taxon>
        <taxon>Thripoidea</taxon>
        <taxon>Thripidae</taxon>
        <taxon>Frankliniella</taxon>
    </lineage>
</organism>
<dbReference type="PANTHER" id="PTHR37984:SF5">
    <property type="entry name" value="PROTEIN NYNRIN-LIKE"/>
    <property type="match status" value="1"/>
</dbReference>
<dbReference type="GO" id="GO:0003676">
    <property type="term" value="F:nucleic acid binding"/>
    <property type="evidence" value="ECO:0007669"/>
    <property type="project" value="InterPro"/>
</dbReference>